<dbReference type="AlphaFoldDB" id="A0A177LB87"/>
<dbReference type="Proteomes" id="UP000077271">
    <property type="component" value="Unassembled WGS sequence"/>
</dbReference>
<protein>
    <submittedName>
        <fullName evidence="2">Uncharacterized protein</fullName>
    </submittedName>
</protein>
<proteinExistence type="predicted"/>
<keyword evidence="3" id="KW-1185">Reference proteome</keyword>
<organism evidence="2 3">
    <name type="scientific">Domibacillus aminovorans</name>
    <dbReference type="NCBI Taxonomy" id="29332"/>
    <lineage>
        <taxon>Bacteria</taxon>
        <taxon>Bacillati</taxon>
        <taxon>Bacillota</taxon>
        <taxon>Bacilli</taxon>
        <taxon>Bacillales</taxon>
        <taxon>Bacillaceae</taxon>
        <taxon>Domibacillus</taxon>
    </lineage>
</organism>
<dbReference type="EMBL" id="LQWZ01000012">
    <property type="protein sequence ID" value="OAH57939.1"/>
    <property type="molecule type" value="Genomic_DNA"/>
</dbReference>
<evidence type="ECO:0000313" key="1">
    <source>
        <dbReference type="EMBL" id="OAH57939.1"/>
    </source>
</evidence>
<evidence type="ECO:0000313" key="2">
    <source>
        <dbReference type="EMBL" id="OAH62552.1"/>
    </source>
</evidence>
<dbReference type="OrthoDB" id="9948158at2"/>
<gene>
    <name evidence="1" type="ORF">AWH48_02730</name>
    <name evidence="2" type="ORF">AWH49_09445</name>
</gene>
<reference evidence="3 4" key="1">
    <citation type="submission" date="2016-01" db="EMBL/GenBank/DDBJ databases">
        <title>Investigation of taxonomic status of Bacillus aminovorans.</title>
        <authorList>
            <person name="Verma A."/>
            <person name="Pal Y."/>
            <person name="Krishnamurthi S."/>
        </authorList>
    </citation>
    <scope>NUCLEOTIDE SEQUENCE [LARGE SCALE GENOMIC DNA]</scope>
    <source>
        <strain evidence="2 3">DSM 1314</strain>
        <strain evidence="1 4">DSM 4337</strain>
    </source>
</reference>
<name>A0A177LB87_9BACI</name>
<dbReference type="EMBL" id="LQWY01000006">
    <property type="protein sequence ID" value="OAH62552.1"/>
    <property type="molecule type" value="Genomic_DNA"/>
</dbReference>
<dbReference type="RefSeq" id="WP_018392754.1">
    <property type="nucleotide sequence ID" value="NZ_JBCNAN010000019.1"/>
</dbReference>
<accession>A0A177LB87</accession>
<dbReference type="Proteomes" id="UP000076935">
    <property type="component" value="Unassembled WGS sequence"/>
</dbReference>
<sequence>MEFEEKWRLKNGGYNKQELVELFMKDLPDIKEFVIICEYRSGEIGGYNSTSDGLRQIGMLETAKVMVMDNQGEE</sequence>
<evidence type="ECO:0000313" key="4">
    <source>
        <dbReference type="Proteomes" id="UP000077271"/>
    </source>
</evidence>
<evidence type="ECO:0000313" key="3">
    <source>
        <dbReference type="Proteomes" id="UP000076935"/>
    </source>
</evidence>
<comment type="caution">
    <text evidence="2">The sequence shown here is derived from an EMBL/GenBank/DDBJ whole genome shotgun (WGS) entry which is preliminary data.</text>
</comment>